<dbReference type="KEGG" id="sla:SERLADRAFT_389269"/>
<reference evidence="1" key="1">
    <citation type="submission" date="2011-04" db="EMBL/GenBank/DDBJ databases">
        <title>Evolution of plant cell wall degrading machinery underlies the functional diversity of forest fungi.</title>
        <authorList>
            <consortium name="US DOE Joint Genome Institute (JGI-PGF)"/>
            <person name="Eastwood D.C."/>
            <person name="Floudas D."/>
            <person name="Binder M."/>
            <person name="Majcherczyk A."/>
            <person name="Schneider P."/>
            <person name="Aerts A."/>
            <person name="Asiegbu F.O."/>
            <person name="Baker S.E."/>
            <person name="Barry K."/>
            <person name="Bendiksby M."/>
            <person name="Blumentritt M."/>
            <person name="Coutinho P.M."/>
            <person name="Cullen D."/>
            <person name="Cullen D."/>
            <person name="Gathman A."/>
            <person name="Goodell B."/>
            <person name="Henrissat B."/>
            <person name="Ihrmark K."/>
            <person name="Kauserud H."/>
            <person name="Kohler A."/>
            <person name="LaButti K."/>
            <person name="Lapidus A."/>
            <person name="Lavin J.L."/>
            <person name="Lee Y.-H."/>
            <person name="Lindquist E."/>
            <person name="Lilly W."/>
            <person name="Lucas S."/>
            <person name="Morin E."/>
            <person name="Murat C."/>
            <person name="Oguiza J.A."/>
            <person name="Park J."/>
            <person name="Pisabarro A.G."/>
            <person name="Riley R."/>
            <person name="Rosling A."/>
            <person name="Salamov A."/>
            <person name="Schmidt O."/>
            <person name="Schmutz J."/>
            <person name="Skrede I."/>
            <person name="Stenlid J."/>
            <person name="Wiebenga A."/>
            <person name="Xie X."/>
            <person name="Kues U."/>
            <person name="Hibbett D.S."/>
            <person name="Hoffmeister D."/>
            <person name="Hogberg N."/>
            <person name="Martin F."/>
            <person name="Grigoriev I.V."/>
            <person name="Watkinson S.C."/>
        </authorList>
    </citation>
    <scope>NUCLEOTIDE SEQUENCE</scope>
    <source>
        <strain evidence="1">S7.9</strain>
    </source>
</reference>
<gene>
    <name evidence="1" type="ORF">SERLADRAFT_389269</name>
</gene>
<name>F8NW36_SERL9</name>
<dbReference type="EMBL" id="GL945434">
    <property type="protein sequence ID" value="EGO24293.1"/>
    <property type="molecule type" value="Genomic_DNA"/>
</dbReference>
<dbReference type="HOGENOM" id="CLU_2518815_0_0_1"/>
<dbReference type="AlphaFoldDB" id="F8NW36"/>
<dbReference type="GeneID" id="18811380"/>
<dbReference type="RefSeq" id="XP_007318312.1">
    <property type="nucleotide sequence ID" value="XM_007318250.1"/>
</dbReference>
<accession>F8NW36</accession>
<evidence type="ECO:0000313" key="1">
    <source>
        <dbReference type="EMBL" id="EGO24293.1"/>
    </source>
</evidence>
<sequence>DSSGRAVPRHIKAAVAPQDLSAQQQASAKMRIGAAVEQISDCRVRALLPNDELTAIRGNCLHICRDLIRGFGQEGYPLNTCFGIL</sequence>
<protein>
    <submittedName>
        <fullName evidence="1">Uncharacterized protein</fullName>
    </submittedName>
</protein>
<organism>
    <name type="scientific">Serpula lacrymans var. lacrymans (strain S7.9)</name>
    <name type="common">Dry rot fungus</name>
    <dbReference type="NCBI Taxonomy" id="578457"/>
    <lineage>
        <taxon>Eukaryota</taxon>
        <taxon>Fungi</taxon>
        <taxon>Dikarya</taxon>
        <taxon>Basidiomycota</taxon>
        <taxon>Agaricomycotina</taxon>
        <taxon>Agaricomycetes</taxon>
        <taxon>Agaricomycetidae</taxon>
        <taxon>Boletales</taxon>
        <taxon>Coniophorineae</taxon>
        <taxon>Serpulaceae</taxon>
        <taxon>Serpula</taxon>
    </lineage>
</organism>
<dbReference type="Proteomes" id="UP000008064">
    <property type="component" value="Unassembled WGS sequence"/>
</dbReference>
<feature type="non-terminal residue" evidence="1">
    <location>
        <position position="1"/>
    </location>
</feature>
<proteinExistence type="predicted"/>